<accession>A0A9D1M293</accession>
<dbReference type="Pfam" id="PF05045">
    <property type="entry name" value="RgpF"/>
    <property type="match status" value="1"/>
</dbReference>
<evidence type="ECO:0000313" key="1">
    <source>
        <dbReference type="EMBL" id="HIU52558.1"/>
    </source>
</evidence>
<name>A0A9D1M293_9PROT</name>
<sequence length="283" mass="32478">MKILVHLHLYYADMLPEMINRLRSLEGRDYDLYVTLGKDDPLVKKDILSFKNDARILIVDNRGYDLAPFLAVLHEVDLDKYDYLIKLHTKRDLPAPAELPRCCFRGSQWRECLTGFMKDRTALDKALKLFIQKPEIGMLSHYKLLISAAKEDREANRRAEEIMQKLGLKVRDRHFIAGTMFICRAGIMKPLLRLPYTAADFDVPAADHAGGTLAHALERVLSWLVAAQGFAISSYTPLTLSALIQIAAYKCKRFLYRKHTNSKGITRIKICKIPVYKNSRKKL</sequence>
<dbReference type="InterPro" id="IPR007739">
    <property type="entry name" value="RgpF"/>
</dbReference>
<protein>
    <recommendedName>
        <fullName evidence="3">Lipopolysaccharide biosynthesis protein</fullName>
    </recommendedName>
</protein>
<evidence type="ECO:0000313" key="2">
    <source>
        <dbReference type="Proteomes" id="UP000824107"/>
    </source>
</evidence>
<reference evidence="1" key="2">
    <citation type="journal article" date="2021" name="PeerJ">
        <title>Extensive microbial diversity within the chicken gut microbiome revealed by metagenomics and culture.</title>
        <authorList>
            <person name="Gilroy R."/>
            <person name="Ravi A."/>
            <person name="Getino M."/>
            <person name="Pursley I."/>
            <person name="Horton D.L."/>
            <person name="Alikhan N.F."/>
            <person name="Baker D."/>
            <person name="Gharbi K."/>
            <person name="Hall N."/>
            <person name="Watson M."/>
            <person name="Adriaenssens E.M."/>
            <person name="Foster-Nyarko E."/>
            <person name="Jarju S."/>
            <person name="Secka A."/>
            <person name="Antonio M."/>
            <person name="Oren A."/>
            <person name="Chaudhuri R.R."/>
            <person name="La Ragione R."/>
            <person name="Hildebrand F."/>
            <person name="Pallen M.J."/>
        </authorList>
    </citation>
    <scope>NUCLEOTIDE SEQUENCE</scope>
    <source>
        <strain evidence="1">ChiW3-316</strain>
    </source>
</reference>
<organism evidence="1 2">
    <name type="scientific">Candidatus Scatocola faecipullorum</name>
    <dbReference type="NCBI Taxonomy" id="2840917"/>
    <lineage>
        <taxon>Bacteria</taxon>
        <taxon>Pseudomonadati</taxon>
        <taxon>Pseudomonadota</taxon>
        <taxon>Alphaproteobacteria</taxon>
        <taxon>Rhodospirillales</taxon>
        <taxon>Rhodospirillaceae</taxon>
        <taxon>Rhodospirillaceae incertae sedis</taxon>
        <taxon>Candidatus Scatocola</taxon>
    </lineage>
</organism>
<comment type="caution">
    <text evidence="1">The sequence shown here is derived from an EMBL/GenBank/DDBJ whole genome shotgun (WGS) entry which is preliminary data.</text>
</comment>
<dbReference type="AlphaFoldDB" id="A0A9D1M293"/>
<proteinExistence type="predicted"/>
<reference evidence="1" key="1">
    <citation type="submission" date="2020-10" db="EMBL/GenBank/DDBJ databases">
        <authorList>
            <person name="Gilroy R."/>
        </authorList>
    </citation>
    <scope>NUCLEOTIDE SEQUENCE</scope>
    <source>
        <strain evidence="1">ChiW3-316</strain>
    </source>
</reference>
<dbReference type="EMBL" id="DVNC01000007">
    <property type="protein sequence ID" value="HIU52558.1"/>
    <property type="molecule type" value="Genomic_DNA"/>
</dbReference>
<evidence type="ECO:0008006" key="3">
    <source>
        <dbReference type="Google" id="ProtNLM"/>
    </source>
</evidence>
<gene>
    <name evidence="1" type="ORF">IAD20_00575</name>
</gene>
<dbReference type="Proteomes" id="UP000824107">
    <property type="component" value="Unassembled WGS sequence"/>
</dbReference>